<dbReference type="EMBL" id="GBRH01274209">
    <property type="protein sequence ID" value="JAD23686.1"/>
    <property type="molecule type" value="Transcribed_RNA"/>
</dbReference>
<reference evidence="1" key="2">
    <citation type="journal article" date="2015" name="Data Brief">
        <title>Shoot transcriptome of the giant reed, Arundo donax.</title>
        <authorList>
            <person name="Barrero R.A."/>
            <person name="Guerrero F.D."/>
            <person name="Moolhuijzen P."/>
            <person name="Goolsby J.A."/>
            <person name="Tidwell J."/>
            <person name="Bellgard S.E."/>
            <person name="Bellgard M.I."/>
        </authorList>
    </citation>
    <scope>NUCLEOTIDE SEQUENCE</scope>
    <source>
        <tissue evidence="1">Shoot tissue taken approximately 20 cm above the soil surface</tissue>
    </source>
</reference>
<name>A0A0A8YCH2_ARUDO</name>
<sequence>MAPGAPPPCPGVSLFLHPELVHAWPFFPNSDSRSSCSSPKPLGFFDTARHGVRGSTLKSPPLPYALPFIPRRNSIRAALLQAQPPCMPPSSPPPRIP</sequence>
<organism evidence="1">
    <name type="scientific">Arundo donax</name>
    <name type="common">Giant reed</name>
    <name type="synonym">Donax arundinaceus</name>
    <dbReference type="NCBI Taxonomy" id="35708"/>
    <lineage>
        <taxon>Eukaryota</taxon>
        <taxon>Viridiplantae</taxon>
        <taxon>Streptophyta</taxon>
        <taxon>Embryophyta</taxon>
        <taxon>Tracheophyta</taxon>
        <taxon>Spermatophyta</taxon>
        <taxon>Magnoliopsida</taxon>
        <taxon>Liliopsida</taxon>
        <taxon>Poales</taxon>
        <taxon>Poaceae</taxon>
        <taxon>PACMAD clade</taxon>
        <taxon>Arundinoideae</taxon>
        <taxon>Arundineae</taxon>
        <taxon>Arundo</taxon>
    </lineage>
</organism>
<dbReference type="AlphaFoldDB" id="A0A0A8YCH2"/>
<protein>
    <submittedName>
        <fullName evidence="1">Uncharacterized protein</fullName>
    </submittedName>
</protein>
<evidence type="ECO:0000313" key="1">
    <source>
        <dbReference type="EMBL" id="JAD23686.1"/>
    </source>
</evidence>
<accession>A0A0A8YCH2</accession>
<reference evidence="1" key="1">
    <citation type="submission" date="2014-09" db="EMBL/GenBank/DDBJ databases">
        <authorList>
            <person name="Magalhaes I.L.F."/>
            <person name="Oliveira U."/>
            <person name="Santos F.R."/>
            <person name="Vidigal T.H.D.A."/>
            <person name="Brescovit A.D."/>
            <person name="Santos A.J."/>
        </authorList>
    </citation>
    <scope>NUCLEOTIDE SEQUENCE</scope>
    <source>
        <tissue evidence="1">Shoot tissue taken approximately 20 cm above the soil surface</tissue>
    </source>
</reference>
<proteinExistence type="predicted"/>